<evidence type="ECO:0000313" key="12">
    <source>
        <dbReference type="EMBL" id="ELR13982.1"/>
    </source>
</evidence>
<comment type="similarity">
    <text evidence="3 9">Belongs to the AAA ATPase family.</text>
</comment>
<dbReference type="SMART" id="SM00382">
    <property type="entry name" value="AAA"/>
    <property type="match status" value="1"/>
</dbReference>
<evidence type="ECO:0000256" key="9">
    <source>
        <dbReference type="RuleBase" id="RU003651"/>
    </source>
</evidence>
<feature type="region of interest" description="Disordered" evidence="10">
    <location>
        <begin position="1"/>
        <end position="46"/>
    </location>
</feature>
<dbReference type="Pfam" id="PF00004">
    <property type="entry name" value="AAA"/>
    <property type="match status" value="1"/>
</dbReference>
<dbReference type="OMA" id="QDDTDPM"/>
<protein>
    <submittedName>
        <fullName evidence="12">26S proteasome AAAATPase subunit RPT2a, putative</fullName>
    </submittedName>
</protein>
<dbReference type="InterPro" id="IPR032501">
    <property type="entry name" value="Prot_ATP_ID_OB_2nd"/>
</dbReference>
<name>L8GLT4_ACACF</name>
<dbReference type="GeneID" id="14914498"/>
<dbReference type="InterPro" id="IPR027417">
    <property type="entry name" value="P-loop_NTPase"/>
</dbReference>
<evidence type="ECO:0000256" key="7">
    <source>
        <dbReference type="ARBA" id="ARBA00022942"/>
    </source>
</evidence>
<gene>
    <name evidence="12" type="ORF">ACA1_365720</name>
</gene>
<organism evidence="12 13">
    <name type="scientific">Acanthamoeba castellanii (strain ATCC 30010 / Neff)</name>
    <dbReference type="NCBI Taxonomy" id="1257118"/>
    <lineage>
        <taxon>Eukaryota</taxon>
        <taxon>Amoebozoa</taxon>
        <taxon>Discosea</taxon>
        <taxon>Longamoebia</taxon>
        <taxon>Centramoebida</taxon>
        <taxon>Acanthamoebidae</taxon>
        <taxon>Acanthamoeba</taxon>
    </lineage>
</organism>
<evidence type="ECO:0000256" key="10">
    <source>
        <dbReference type="SAM" id="MobiDB-lite"/>
    </source>
</evidence>
<dbReference type="GO" id="GO:0005524">
    <property type="term" value="F:ATP binding"/>
    <property type="evidence" value="ECO:0007669"/>
    <property type="project" value="UniProtKB-KW"/>
</dbReference>
<feature type="domain" description="AAA+ ATPase" evidence="11">
    <location>
        <begin position="223"/>
        <end position="362"/>
    </location>
</feature>
<dbReference type="Gene3D" id="3.40.50.300">
    <property type="entry name" value="P-loop containing nucleotide triphosphate hydrolases"/>
    <property type="match status" value="1"/>
</dbReference>
<dbReference type="CDD" id="cd19502">
    <property type="entry name" value="RecA-like_PAN_like"/>
    <property type="match status" value="1"/>
</dbReference>
<dbReference type="Gene3D" id="1.10.8.60">
    <property type="match status" value="1"/>
</dbReference>
<evidence type="ECO:0000256" key="5">
    <source>
        <dbReference type="ARBA" id="ARBA00022741"/>
    </source>
</evidence>
<dbReference type="InterPro" id="IPR050221">
    <property type="entry name" value="26S_Proteasome_ATPase"/>
</dbReference>
<dbReference type="OrthoDB" id="10255768at2759"/>
<feature type="compositionally biased region" description="Basic and acidic residues" evidence="10">
    <location>
        <begin position="14"/>
        <end position="30"/>
    </location>
</feature>
<keyword evidence="13" id="KW-1185">Reference proteome</keyword>
<dbReference type="GO" id="GO:0005737">
    <property type="term" value="C:cytoplasm"/>
    <property type="evidence" value="ECO:0007669"/>
    <property type="project" value="UniProtKB-SubCell"/>
</dbReference>
<keyword evidence="6 9" id="KW-0067">ATP-binding</keyword>
<proteinExistence type="inferred from homology"/>
<evidence type="ECO:0000256" key="2">
    <source>
        <dbReference type="ARBA" id="ARBA00004496"/>
    </source>
</evidence>
<dbReference type="GO" id="GO:0016887">
    <property type="term" value="F:ATP hydrolysis activity"/>
    <property type="evidence" value="ECO:0007669"/>
    <property type="project" value="InterPro"/>
</dbReference>
<dbReference type="InterPro" id="IPR003593">
    <property type="entry name" value="AAA+_ATPase"/>
</dbReference>
<dbReference type="EMBL" id="KB008073">
    <property type="protein sequence ID" value="ELR13982.1"/>
    <property type="molecule type" value="Genomic_DNA"/>
</dbReference>
<dbReference type="FunFam" id="2.40.50.140:FF:000067">
    <property type="entry name" value="26S protease regulatory subunit 4"/>
    <property type="match status" value="1"/>
</dbReference>
<dbReference type="InterPro" id="IPR012340">
    <property type="entry name" value="NA-bd_OB-fold"/>
</dbReference>
<dbReference type="FunFam" id="3.40.50.300:FF:000039">
    <property type="entry name" value="26S proteasome regulatory subunit 4"/>
    <property type="match status" value="1"/>
</dbReference>
<keyword evidence="8" id="KW-0539">Nucleus</keyword>
<evidence type="ECO:0000256" key="8">
    <source>
        <dbReference type="ARBA" id="ARBA00023242"/>
    </source>
</evidence>
<dbReference type="InterPro" id="IPR003959">
    <property type="entry name" value="ATPase_AAA_core"/>
</dbReference>
<dbReference type="VEuPathDB" id="AmoebaDB:ACA1_365720"/>
<dbReference type="KEGG" id="acan:ACA1_365720"/>
<dbReference type="STRING" id="1257118.L8GLT4"/>
<dbReference type="PROSITE" id="PS00674">
    <property type="entry name" value="AAA"/>
    <property type="match status" value="1"/>
</dbReference>
<dbReference type="Pfam" id="PF16450">
    <property type="entry name" value="Prot_ATP_ID_OB_C"/>
    <property type="match status" value="1"/>
</dbReference>
<evidence type="ECO:0000256" key="1">
    <source>
        <dbReference type="ARBA" id="ARBA00004123"/>
    </source>
</evidence>
<dbReference type="AlphaFoldDB" id="L8GLT4"/>
<evidence type="ECO:0000259" key="11">
    <source>
        <dbReference type="SMART" id="SM00382"/>
    </source>
</evidence>
<evidence type="ECO:0000256" key="6">
    <source>
        <dbReference type="ARBA" id="ARBA00022840"/>
    </source>
</evidence>
<dbReference type="GO" id="GO:0005634">
    <property type="term" value="C:nucleus"/>
    <property type="evidence" value="ECO:0007669"/>
    <property type="project" value="UniProtKB-SubCell"/>
</dbReference>
<evidence type="ECO:0000256" key="4">
    <source>
        <dbReference type="ARBA" id="ARBA00022490"/>
    </source>
</evidence>
<sequence>MGQQQSQGGAPGGQRKDDKKPEEKKEKKPFEPYTPPAGSKKKLRKGAGDLATRIPVVTPHTKCRLRLLKLERIKDWLLMEEEFVQNQEVLKPQEEKAQEERTKVDELRGSPMGVGTLEERIDENHAIVGSSVGPEYYVTIMSFVDKDLLEPGCSVLLHNKALSVVGILSDEVDPLVSVMKVDKAPLESYADIGGLESQIQEIKEAVELPLTHPELYEEIGINPPKGVILYGEPGTGKTLLAKAVANSTSATFLRVVGSELIQKYLGDGPKLVRELFRVAEEHSPSIVFIDEIDAIGTKRYDATSGGEREIQRTMLELLNQLDGFDSRGDVKVIMATNRIQTLDPALIRPGRIDRKIEFPLPDIKTKRMIFRIHTSKMTLAEDVNLEEFIHAKDDLSGADIKAICTEAGLLALRERRMKVTHDDFKKAKEKVLYRKNEGVPEGLYL</sequence>
<dbReference type="RefSeq" id="XP_004335995.1">
    <property type="nucleotide sequence ID" value="XM_004335947.1"/>
</dbReference>
<dbReference type="InterPro" id="IPR003960">
    <property type="entry name" value="ATPase_AAA_CS"/>
</dbReference>
<dbReference type="SUPFAM" id="SSF52540">
    <property type="entry name" value="P-loop containing nucleoside triphosphate hydrolases"/>
    <property type="match status" value="1"/>
</dbReference>
<dbReference type="GO" id="GO:0000502">
    <property type="term" value="C:proteasome complex"/>
    <property type="evidence" value="ECO:0007669"/>
    <property type="project" value="UniProtKB-KW"/>
</dbReference>
<dbReference type="InterPro" id="IPR041569">
    <property type="entry name" value="AAA_lid_3"/>
</dbReference>
<keyword evidence="7 12" id="KW-0647">Proteasome</keyword>
<dbReference type="Pfam" id="PF17862">
    <property type="entry name" value="AAA_lid_3"/>
    <property type="match status" value="1"/>
</dbReference>
<keyword evidence="4" id="KW-0963">Cytoplasm</keyword>
<dbReference type="Proteomes" id="UP000011083">
    <property type="component" value="Unassembled WGS sequence"/>
</dbReference>
<comment type="subcellular location">
    <subcellularLocation>
        <location evidence="2">Cytoplasm</location>
    </subcellularLocation>
    <subcellularLocation>
        <location evidence="1">Nucleus</location>
    </subcellularLocation>
</comment>
<accession>L8GLT4</accession>
<dbReference type="PANTHER" id="PTHR23073">
    <property type="entry name" value="26S PROTEASOME REGULATORY SUBUNIT"/>
    <property type="match status" value="1"/>
</dbReference>
<evidence type="ECO:0000256" key="3">
    <source>
        <dbReference type="ARBA" id="ARBA00006914"/>
    </source>
</evidence>
<evidence type="ECO:0000313" key="13">
    <source>
        <dbReference type="Proteomes" id="UP000011083"/>
    </source>
</evidence>
<keyword evidence="5 9" id="KW-0547">Nucleotide-binding</keyword>
<reference evidence="12 13" key="1">
    <citation type="journal article" date="2013" name="Genome Biol.">
        <title>Genome of Acanthamoeba castellanii highlights extensive lateral gene transfer and early evolution of tyrosine kinase signaling.</title>
        <authorList>
            <person name="Clarke M."/>
            <person name="Lohan A.J."/>
            <person name="Liu B."/>
            <person name="Lagkouvardos I."/>
            <person name="Roy S."/>
            <person name="Zafar N."/>
            <person name="Bertelli C."/>
            <person name="Schilde C."/>
            <person name="Kianianmomeni A."/>
            <person name="Burglin T.R."/>
            <person name="Frech C."/>
            <person name="Turcotte B."/>
            <person name="Kopec K.O."/>
            <person name="Synnott J.M."/>
            <person name="Choo C."/>
            <person name="Paponov I."/>
            <person name="Finkler A."/>
            <person name="Soon Heng Tan C."/>
            <person name="Hutchins A.P."/>
            <person name="Weinmeier T."/>
            <person name="Rattei T."/>
            <person name="Chu J.S."/>
            <person name="Gimenez G."/>
            <person name="Irimia M."/>
            <person name="Rigden D.J."/>
            <person name="Fitzpatrick D.A."/>
            <person name="Lorenzo-Morales J."/>
            <person name="Bateman A."/>
            <person name="Chiu C.H."/>
            <person name="Tang P."/>
            <person name="Hegemann P."/>
            <person name="Fromm H."/>
            <person name="Raoult D."/>
            <person name="Greub G."/>
            <person name="Miranda-Saavedra D."/>
            <person name="Chen N."/>
            <person name="Nash P."/>
            <person name="Ginger M.L."/>
            <person name="Horn M."/>
            <person name="Schaap P."/>
            <person name="Caler L."/>
            <person name="Loftus B."/>
        </authorList>
    </citation>
    <scope>NUCLEOTIDE SEQUENCE [LARGE SCALE GENOMIC DNA]</scope>
    <source>
        <strain evidence="12 13">Neff</strain>
    </source>
</reference>
<dbReference type="Gene3D" id="2.40.50.140">
    <property type="entry name" value="Nucleic acid-binding proteins"/>
    <property type="match status" value="1"/>
</dbReference>
<dbReference type="FunFam" id="1.10.8.60:FF:000007">
    <property type="entry name" value="26S proteasome regulatory subunit 4"/>
    <property type="match status" value="1"/>
</dbReference>